<comment type="similarity">
    <text evidence="2">In the N-terminal section; belongs to the leguminous lectin family.</text>
</comment>
<dbReference type="EMBL" id="QGNW01000757">
    <property type="protein sequence ID" value="RVW62866.1"/>
    <property type="molecule type" value="Genomic_DNA"/>
</dbReference>
<evidence type="ECO:0000313" key="21">
    <source>
        <dbReference type="Proteomes" id="UP000288805"/>
    </source>
</evidence>
<evidence type="ECO:0000256" key="15">
    <source>
        <dbReference type="ARBA" id="ARBA00023180"/>
    </source>
</evidence>
<evidence type="ECO:0000256" key="12">
    <source>
        <dbReference type="ARBA" id="ARBA00022989"/>
    </source>
</evidence>
<dbReference type="InterPro" id="IPR000719">
    <property type="entry name" value="Prot_kinase_dom"/>
</dbReference>
<keyword evidence="8 18" id="KW-0732">Signal</keyword>
<evidence type="ECO:0000256" key="6">
    <source>
        <dbReference type="ARBA" id="ARBA00022527"/>
    </source>
</evidence>
<feature type="region of interest" description="Disordered" evidence="16">
    <location>
        <begin position="546"/>
        <end position="571"/>
    </location>
</feature>
<evidence type="ECO:0000256" key="18">
    <source>
        <dbReference type="SAM" id="SignalP"/>
    </source>
</evidence>
<gene>
    <name evidence="20" type="primary">LECRK91_38</name>
    <name evidence="20" type="ORF">CK203_060358</name>
</gene>
<dbReference type="GO" id="GO:0002229">
    <property type="term" value="P:defense response to oomycetes"/>
    <property type="evidence" value="ECO:0007669"/>
    <property type="project" value="UniProtKB-ARBA"/>
</dbReference>
<keyword evidence="10" id="KW-0547">Nucleotide-binding</keyword>
<dbReference type="InterPro" id="IPR050528">
    <property type="entry name" value="L-type_Lectin-RKs"/>
</dbReference>
<keyword evidence="14 20" id="KW-0675">Receptor</keyword>
<dbReference type="FunFam" id="1.10.510.10:FF:000240">
    <property type="entry name" value="Lectin-domain containing receptor kinase A4.3"/>
    <property type="match status" value="1"/>
</dbReference>
<feature type="chain" id="PRO_5019154054" description="non-specific serine/threonine protein kinase" evidence="18">
    <location>
        <begin position="16"/>
        <end position="585"/>
    </location>
</feature>
<keyword evidence="9 20" id="KW-0430">Lectin</keyword>
<dbReference type="InterPro" id="IPR008271">
    <property type="entry name" value="Ser/Thr_kinase_AS"/>
</dbReference>
<protein>
    <recommendedName>
        <fullName evidence="4">non-specific serine/threonine protein kinase</fullName>
        <ecNumber evidence="4">2.7.11.1</ecNumber>
    </recommendedName>
</protein>
<name>A0A438FSD0_VITVI</name>
<keyword evidence="11" id="KW-0067">ATP-binding</keyword>
<evidence type="ECO:0000256" key="11">
    <source>
        <dbReference type="ARBA" id="ARBA00022840"/>
    </source>
</evidence>
<dbReference type="PROSITE" id="PS50011">
    <property type="entry name" value="PROTEIN_KINASE_DOM"/>
    <property type="match status" value="1"/>
</dbReference>
<dbReference type="SUPFAM" id="SSF49899">
    <property type="entry name" value="Concanavalin A-like lectins/glucanases"/>
    <property type="match status" value="1"/>
</dbReference>
<dbReference type="Proteomes" id="UP000288805">
    <property type="component" value="Unassembled WGS sequence"/>
</dbReference>
<evidence type="ECO:0000256" key="10">
    <source>
        <dbReference type="ARBA" id="ARBA00022741"/>
    </source>
</evidence>
<dbReference type="AlphaFoldDB" id="A0A438FSD0"/>
<evidence type="ECO:0000259" key="19">
    <source>
        <dbReference type="PROSITE" id="PS50011"/>
    </source>
</evidence>
<dbReference type="InterPro" id="IPR011009">
    <property type="entry name" value="Kinase-like_dom_sf"/>
</dbReference>
<organism evidence="20 21">
    <name type="scientific">Vitis vinifera</name>
    <name type="common">Grape</name>
    <dbReference type="NCBI Taxonomy" id="29760"/>
    <lineage>
        <taxon>Eukaryota</taxon>
        <taxon>Viridiplantae</taxon>
        <taxon>Streptophyta</taxon>
        <taxon>Embryophyta</taxon>
        <taxon>Tracheophyta</taxon>
        <taxon>Spermatophyta</taxon>
        <taxon>Magnoliopsida</taxon>
        <taxon>eudicotyledons</taxon>
        <taxon>Gunneridae</taxon>
        <taxon>Pentapetalae</taxon>
        <taxon>rosids</taxon>
        <taxon>Vitales</taxon>
        <taxon>Vitaceae</taxon>
        <taxon>Viteae</taxon>
        <taxon>Vitis</taxon>
    </lineage>
</organism>
<evidence type="ECO:0000313" key="20">
    <source>
        <dbReference type="EMBL" id="RVW62866.1"/>
    </source>
</evidence>
<dbReference type="Pfam" id="PF00139">
    <property type="entry name" value="Lectin_legB"/>
    <property type="match status" value="1"/>
</dbReference>
<evidence type="ECO:0000256" key="9">
    <source>
        <dbReference type="ARBA" id="ARBA00022734"/>
    </source>
</evidence>
<dbReference type="PANTHER" id="PTHR27007">
    <property type="match status" value="1"/>
</dbReference>
<evidence type="ECO:0000256" key="8">
    <source>
        <dbReference type="ARBA" id="ARBA00022729"/>
    </source>
</evidence>
<sequence>MISISFFLIFPSATSLSFNLTTFDQRNDNISIEGDAGDLTEGCITLTKDSYGNDPTQSRGRALFTKHHSYGDGLAFFLNGTELHNDTWGGTLGLANENNETKLAPVKFIAVEFDTYRNPPKSDPAGDHVGIDINSLISVKTVKWSSNITGGKKNHVSISYTSSSHNLSVVLITEVTSSTNSTQSLSYKVDLREYLPENVKPGEGKKTGLMVGLSVGAFVVVGGLGLVWYYMWKKRNTGGDQEDGADSDLAMDEDFEKGTGPRKFSFNELAHATIKRVTRNSQQGMKEYASEVKIFCRLRHRNLVQLMGWCHQKGELLLVYELLPNGSLSTCLFEEKTLLTWAMRYRIALGLASSLLYLHEEWEQCVVHRDIKSSNVMLDSDFNAKLGDFGLARLVDHGKGSQTTVLAGTMGYMAPECFMTGKASKESDVYSFGIVALEICCGRRAVETKAEEKQIRLVEWVWDLYGVRKLLEAADPRLSADYDDQQMERLMIVGLWCAHPDCNARPSMREAISVLNSEALLPLLPIKMPVPMYYAPPALQTSYSTSLSERNHTQFSNSSNGTTDSSKVSESSSTFSQSASLFHTR</sequence>
<evidence type="ECO:0000256" key="3">
    <source>
        <dbReference type="ARBA" id="ARBA00010217"/>
    </source>
</evidence>
<dbReference type="CDD" id="cd06899">
    <property type="entry name" value="lectin_legume_LecRK_Arcelin_ConA"/>
    <property type="match status" value="1"/>
</dbReference>
<keyword evidence="15" id="KW-0325">Glycoprotein</keyword>
<comment type="caution">
    <text evidence="20">The sequence shown here is derived from an EMBL/GenBank/DDBJ whole genome shotgun (WGS) entry which is preliminary data.</text>
</comment>
<keyword evidence="20" id="KW-0418">Kinase</keyword>
<dbReference type="GO" id="GO:0030246">
    <property type="term" value="F:carbohydrate binding"/>
    <property type="evidence" value="ECO:0007669"/>
    <property type="project" value="UniProtKB-KW"/>
</dbReference>
<dbReference type="Pfam" id="PF07714">
    <property type="entry name" value="PK_Tyr_Ser-Thr"/>
    <property type="match status" value="1"/>
</dbReference>
<dbReference type="InterPro" id="IPR013320">
    <property type="entry name" value="ConA-like_dom_sf"/>
</dbReference>
<dbReference type="GO" id="GO:0005886">
    <property type="term" value="C:plasma membrane"/>
    <property type="evidence" value="ECO:0007669"/>
    <property type="project" value="UniProtKB-SubCell"/>
</dbReference>
<dbReference type="PROSITE" id="PS00108">
    <property type="entry name" value="PROTEIN_KINASE_ST"/>
    <property type="match status" value="1"/>
</dbReference>
<dbReference type="Gene3D" id="2.60.120.200">
    <property type="match status" value="1"/>
</dbReference>
<evidence type="ECO:0000256" key="7">
    <source>
        <dbReference type="ARBA" id="ARBA00022692"/>
    </source>
</evidence>
<keyword evidence="12 17" id="KW-1133">Transmembrane helix</keyword>
<dbReference type="InterPro" id="IPR001245">
    <property type="entry name" value="Ser-Thr/Tyr_kinase_cat_dom"/>
</dbReference>
<dbReference type="InterPro" id="IPR001220">
    <property type="entry name" value="Legume_lectin_dom"/>
</dbReference>
<feature type="domain" description="Protein kinase" evidence="19">
    <location>
        <begin position="213"/>
        <end position="524"/>
    </location>
</feature>
<comment type="subcellular location">
    <subcellularLocation>
        <location evidence="1">Cell membrane</location>
        <topology evidence="1">Single-pass type I membrane protein</topology>
    </subcellularLocation>
</comment>
<feature type="compositionally biased region" description="Polar residues" evidence="16">
    <location>
        <begin position="546"/>
        <end position="564"/>
    </location>
</feature>
<reference evidence="20 21" key="1">
    <citation type="journal article" date="2018" name="PLoS Genet.">
        <title>Population sequencing reveals clonal diversity and ancestral inbreeding in the grapevine cultivar Chardonnay.</title>
        <authorList>
            <person name="Roach M.J."/>
            <person name="Johnson D.L."/>
            <person name="Bohlmann J."/>
            <person name="van Vuuren H.J."/>
            <person name="Jones S.J."/>
            <person name="Pretorius I.S."/>
            <person name="Schmidt S.A."/>
            <person name="Borneman A.R."/>
        </authorList>
    </citation>
    <scope>NUCLEOTIDE SEQUENCE [LARGE SCALE GENOMIC DNA]</scope>
    <source>
        <strain evidence="21">cv. Chardonnay</strain>
        <tissue evidence="20">Leaf</tissue>
    </source>
</reference>
<proteinExistence type="inferred from homology"/>
<feature type="transmembrane region" description="Helical" evidence="17">
    <location>
        <begin position="209"/>
        <end position="231"/>
    </location>
</feature>
<dbReference type="SMART" id="SM00220">
    <property type="entry name" value="S_TKc"/>
    <property type="match status" value="1"/>
</dbReference>
<evidence type="ECO:0000256" key="4">
    <source>
        <dbReference type="ARBA" id="ARBA00012513"/>
    </source>
</evidence>
<keyword evidence="7 17" id="KW-0812">Transmembrane</keyword>
<dbReference type="GO" id="GO:0004674">
    <property type="term" value="F:protein serine/threonine kinase activity"/>
    <property type="evidence" value="ECO:0007669"/>
    <property type="project" value="UniProtKB-KW"/>
</dbReference>
<evidence type="ECO:0000256" key="16">
    <source>
        <dbReference type="SAM" id="MobiDB-lite"/>
    </source>
</evidence>
<comment type="similarity">
    <text evidence="3">In the C-terminal section; belongs to the protein kinase superfamily. Ser/Thr protein kinase family.</text>
</comment>
<dbReference type="Gene3D" id="3.30.200.20">
    <property type="entry name" value="Phosphorylase Kinase, domain 1"/>
    <property type="match status" value="1"/>
</dbReference>
<evidence type="ECO:0000256" key="5">
    <source>
        <dbReference type="ARBA" id="ARBA00022475"/>
    </source>
</evidence>
<dbReference type="GO" id="GO:0005524">
    <property type="term" value="F:ATP binding"/>
    <property type="evidence" value="ECO:0007669"/>
    <property type="project" value="UniProtKB-KW"/>
</dbReference>
<keyword evidence="20" id="KW-0808">Transferase</keyword>
<evidence type="ECO:0000256" key="14">
    <source>
        <dbReference type="ARBA" id="ARBA00023170"/>
    </source>
</evidence>
<keyword evidence="13 17" id="KW-0472">Membrane</keyword>
<keyword evidence="6" id="KW-0723">Serine/threonine-protein kinase</keyword>
<accession>A0A438FSD0</accession>
<dbReference type="EC" id="2.7.11.1" evidence="4"/>
<dbReference type="SUPFAM" id="SSF56112">
    <property type="entry name" value="Protein kinase-like (PK-like)"/>
    <property type="match status" value="1"/>
</dbReference>
<dbReference type="PROSITE" id="PS00307">
    <property type="entry name" value="LECTIN_LEGUME_BETA"/>
    <property type="match status" value="1"/>
</dbReference>
<evidence type="ECO:0000256" key="1">
    <source>
        <dbReference type="ARBA" id="ARBA00004251"/>
    </source>
</evidence>
<keyword evidence="5" id="KW-1003">Cell membrane</keyword>
<evidence type="ECO:0000256" key="17">
    <source>
        <dbReference type="SAM" id="Phobius"/>
    </source>
</evidence>
<evidence type="ECO:0000256" key="13">
    <source>
        <dbReference type="ARBA" id="ARBA00023136"/>
    </source>
</evidence>
<feature type="signal peptide" evidence="18">
    <location>
        <begin position="1"/>
        <end position="15"/>
    </location>
</feature>
<evidence type="ECO:0000256" key="2">
    <source>
        <dbReference type="ARBA" id="ARBA00008536"/>
    </source>
</evidence>
<dbReference type="Gene3D" id="1.10.510.10">
    <property type="entry name" value="Transferase(Phosphotransferase) domain 1"/>
    <property type="match status" value="1"/>
</dbReference>
<dbReference type="InterPro" id="IPR019825">
    <property type="entry name" value="Lectin_legB_Mn/Ca_BS"/>
</dbReference>